<dbReference type="InterPro" id="IPR041916">
    <property type="entry name" value="Anti_sigma_zinc_sf"/>
</dbReference>
<gene>
    <name evidence="2" type="ORF">HRJ53_28285</name>
</gene>
<dbReference type="SUPFAM" id="SSF48371">
    <property type="entry name" value="ARM repeat"/>
    <property type="match status" value="1"/>
</dbReference>
<dbReference type="Proteomes" id="UP000567293">
    <property type="component" value="Unassembled WGS sequence"/>
</dbReference>
<dbReference type="AlphaFoldDB" id="A0A7V8SZY0"/>
<protein>
    <submittedName>
        <fullName evidence="2">HEAT repeat domain-containing protein</fullName>
    </submittedName>
</protein>
<proteinExistence type="predicted"/>
<name>A0A7V8SZY0_9BACT</name>
<sequence>MECEQVAQLLPDYLQGDLGLDQQQNVEAHLKRCADCAEEVALWKKLSLLPVEQPSPGSRARFEAMLQAYQAGRSTAPKSHSRWGERFPSWNSLRWLRSPLGRVAWSAALLAVGFICGLYLANSRFSSQDLAALESELASMKQMVVLSLLQQQSAGARLEGVTWSTRDQQLDPKVLSALLHTLRYDPSVDVRLAALDALSRHAGQPQVRTSVVNALQDQQSPLVQVALIDQLVEWHDREAAPHLEKLRQSPNLNPAVRQRADWAISKLN</sequence>
<comment type="caution">
    <text evidence="2">The sequence shown here is derived from an EMBL/GenBank/DDBJ whole genome shotgun (WGS) entry which is preliminary data.</text>
</comment>
<dbReference type="Gene3D" id="1.10.10.1320">
    <property type="entry name" value="Anti-sigma factor, zinc-finger domain"/>
    <property type="match status" value="1"/>
</dbReference>
<keyword evidence="3" id="KW-1185">Reference proteome</keyword>
<evidence type="ECO:0000259" key="1">
    <source>
        <dbReference type="Pfam" id="PF13490"/>
    </source>
</evidence>
<dbReference type="Gene3D" id="1.25.10.10">
    <property type="entry name" value="Leucine-rich Repeat Variant"/>
    <property type="match status" value="1"/>
</dbReference>
<reference evidence="2" key="1">
    <citation type="submission" date="2020-06" db="EMBL/GenBank/DDBJ databases">
        <title>Legume-microbial interactions unlock mineral nutrients during tropical forest succession.</title>
        <authorList>
            <person name="Epihov D.Z."/>
        </authorList>
    </citation>
    <scope>NUCLEOTIDE SEQUENCE [LARGE SCALE GENOMIC DNA]</scope>
    <source>
        <strain evidence="2">Pan2503</strain>
    </source>
</reference>
<accession>A0A7V8SZY0</accession>
<dbReference type="InterPro" id="IPR027383">
    <property type="entry name" value="Znf_put"/>
</dbReference>
<dbReference type="InterPro" id="IPR016024">
    <property type="entry name" value="ARM-type_fold"/>
</dbReference>
<evidence type="ECO:0000313" key="3">
    <source>
        <dbReference type="Proteomes" id="UP000567293"/>
    </source>
</evidence>
<evidence type="ECO:0000313" key="2">
    <source>
        <dbReference type="EMBL" id="MBA0088905.1"/>
    </source>
</evidence>
<organism evidence="2 3">
    <name type="scientific">Candidatus Acidiferrum panamense</name>
    <dbReference type="NCBI Taxonomy" id="2741543"/>
    <lineage>
        <taxon>Bacteria</taxon>
        <taxon>Pseudomonadati</taxon>
        <taxon>Acidobacteriota</taxon>
        <taxon>Terriglobia</taxon>
        <taxon>Candidatus Acidiferrales</taxon>
        <taxon>Candidatus Acidiferrum</taxon>
    </lineage>
</organism>
<dbReference type="Pfam" id="PF13490">
    <property type="entry name" value="zf-HC2"/>
    <property type="match status" value="1"/>
</dbReference>
<dbReference type="InterPro" id="IPR011989">
    <property type="entry name" value="ARM-like"/>
</dbReference>
<dbReference type="EMBL" id="JACDQQ010002740">
    <property type="protein sequence ID" value="MBA0088905.1"/>
    <property type="molecule type" value="Genomic_DNA"/>
</dbReference>
<dbReference type="Pfam" id="PF13646">
    <property type="entry name" value="HEAT_2"/>
    <property type="match status" value="1"/>
</dbReference>
<feature type="domain" description="Putative zinc-finger" evidence="1">
    <location>
        <begin position="3"/>
        <end position="37"/>
    </location>
</feature>